<evidence type="ECO:0000256" key="5">
    <source>
        <dbReference type="ARBA" id="ARBA00023136"/>
    </source>
</evidence>
<feature type="transmembrane region" description="Helical" evidence="7">
    <location>
        <begin position="386"/>
        <end position="405"/>
    </location>
</feature>
<feature type="transmembrane region" description="Helical" evidence="7">
    <location>
        <begin position="322"/>
        <end position="342"/>
    </location>
</feature>
<keyword evidence="4 7" id="KW-1133">Transmembrane helix</keyword>
<accession>A0ABM7HVJ0</accession>
<feature type="transmembrane region" description="Helical" evidence="7">
    <location>
        <begin position="141"/>
        <end position="161"/>
    </location>
</feature>
<evidence type="ECO:0008006" key="10">
    <source>
        <dbReference type="Google" id="ProtNLM"/>
    </source>
</evidence>
<protein>
    <recommendedName>
        <fullName evidence="10">Flippase</fullName>
    </recommendedName>
</protein>
<dbReference type="EMBL" id="AP022567">
    <property type="protein sequence ID" value="BBX34557.1"/>
    <property type="molecule type" value="Genomic_DNA"/>
</dbReference>
<evidence type="ECO:0000256" key="4">
    <source>
        <dbReference type="ARBA" id="ARBA00022989"/>
    </source>
</evidence>
<comment type="subcellular location">
    <subcellularLocation>
        <location evidence="1">Cell membrane</location>
        <topology evidence="1">Multi-pass membrane protein</topology>
    </subcellularLocation>
</comment>
<feature type="region of interest" description="Disordered" evidence="6">
    <location>
        <begin position="1"/>
        <end position="32"/>
    </location>
</feature>
<feature type="transmembrane region" description="Helical" evidence="7">
    <location>
        <begin position="173"/>
        <end position="195"/>
    </location>
</feature>
<keyword evidence="9" id="KW-1185">Reference proteome</keyword>
<feature type="transmembrane region" description="Helical" evidence="7">
    <location>
        <begin position="279"/>
        <end position="301"/>
    </location>
</feature>
<feature type="transmembrane region" description="Helical" evidence="7">
    <location>
        <begin position="411"/>
        <end position="431"/>
    </location>
</feature>
<feature type="transmembrane region" description="Helical" evidence="7">
    <location>
        <begin position="354"/>
        <end position="374"/>
    </location>
</feature>
<feature type="transmembrane region" description="Helical" evidence="7">
    <location>
        <begin position="72"/>
        <end position="95"/>
    </location>
</feature>
<evidence type="ECO:0000256" key="2">
    <source>
        <dbReference type="ARBA" id="ARBA00022475"/>
    </source>
</evidence>
<dbReference type="Proteomes" id="UP000465622">
    <property type="component" value="Chromosome"/>
</dbReference>
<feature type="transmembrane region" description="Helical" evidence="7">
    <location>
        <begin position="116"/>
        <end position="135"/>
    </location>
</feature>
<feature type="transmembrane region" description="Helical" evidence="7">
    <location>
        <begin position="443"/>
        <end position="462"/>
    </location>
</feature>
<dbReference type="Pfam" id="PF13440">
    <property type="entry name" value="Polysacc_synt_3"/>
    <property type="match status" value="1"/>
</dbReference>
<dbReference type="PANTHER" id="PTHR30250:SF11">
    <property type="entry name" value="O-ANTIGEN TRANSPORTER-RELATED"/>
    <property type="match status" value="1"/>
</dbReference>
<gene>
    <name evidence="8" type="ORF">MMAGJ_38390</name>
</gene>
<dbReference type="InterPro" id="IPR050833">
    <property type="entry name" value="Poly_Biosynth_Transport"/>
</dbReference>
<dbReference type="RefSeq" id="WP_370466380.1">
    <property type="nucleotide sequence ID" value="NZ_AP022567.1"/>
</dbReference>
<keyword evidence="2" id="KW-1003">Cell membrane</keyword>
<evidence type="ECO:0000313" key="8">
    <source>
        <dbReference type="EMBL" id="BBX34557.1"/>
    </source>
</evidence>
<keyword evidence="3 7" id="KW-0812">Transmembrane</keyword>
<keyword evidence="5 7" id="KW-0472">Membrane</keyword>
<organism evidence="8 9">
    <name type="scientific">Mycolicibacterium mageritense</name>
    <name type="common">Mycobacterium mageritense</name>
    <dbReference type="NCBI Taxonomy" id="53462"/>
    <lineage>
        <taxon>Bacteria</taxon>
        <taxon>Bacillati</taxon>
        <taxon>Actinomycetota</taxon>
        <taxon>Actinomycetes</taxon>
        <taxon>Mycobacteriales</taxon>
        <taxon>Mycobacteriaceae</taxon>
        <taxon>Mycolicibacterium</taxon>
    </lineage>
</organism>
<evidence type="ECO:0000313" key="9">
    <source>
        <dbReference type="Proteomes" id="UP000465622"/>
    </source>
</evidence>
<evidence type="ECO:0000256" key="3">
    <source>
        <dbReference type="ARBA" id="ARBA00022692"/>
    </source>
</evidence>
<feature type="compositionally biased region" description="Low complexity" evidence="6">
    <location>
        <begin position="19"/>
        <end position="29"/>
    </location>
</feature>
<dbReference type="PANTHER" id="PTHR30250">
    <property type="entry name" value="PST FAMILY PREDICTED COLANIC ACID TRANSPORTER"/>
    <property type="match status" value="1"/>
</dbReference>
<feature type="transmembrane region" description="Helical" evidence="7">
    <location>
        <begin position="243"/>
        <end position="259"/>
    </location>
</feature>
<evidence type="ECO:0000256" key="1">
    <source>
        <dbReference type="ARBA" id="ARBA00004651"/>
    </source>
</evidence>
<feature type="transmembrane region" description="Helical" evidence="7">
    <location>
        <begin position="43"/>
        <end position="60"/>
    </location>
</feature>
<feature type="transmembrane region" description="Helical" evidence="7">
    <location>
        <begin position="201"/>
        <end position="222"/>
    </location>
</feature>
<evidence type="ECO:0000256" key="7">
    <source>
        <dbReference type="SAM" id="Phobius"/>
    </source>
</evidence>
<reference evidence="8 9" key="1">
    <citation type="journal article" date="2019" name="Emerg. Microbes Infect.">
        <title>Comprehensive subspecies identification of 175 nontuberculous mycobacteria species based on 7547 genomic profiles.</title>
        <authorList>
            <person name="Matsumoto Y."/>
            <person name="Kinjo T."/>
            <person name="Motooka D."/>
            <person name="Nabeya D."/>
            <person name="Jung N."/>
            <person name="Uechi K."/>
            <person name="Horii T."/>
            <person name="Iida T."/>
            <person name="Fujita J."/>
            <person name="Nakamura S."/>
        </authorList>
    </citation>
    <scope>NUCLEOTIDE SEQUENCE [LARGE SCALE GENOMIC DNA]</scope>
    <source>
        <strain evidence="8 9">JCM 12375</strain>
    </source>
</reference>
<evidence type="ECO:0000256" key="6">
    <source>
        <dbReference type="SAM" id="MobiDB-lite"/>
    </source>
</evidence>
<feature type="transmembrane region" description="Helical" evidence="7">
    <location>
        <begin position="468"/>
        <end position="486"/>
    </location>
</feature>
<proteinExistence type="predicted"/>
<name>A0ABM7HVJ0_MYCME</name>
<sequence>MRASIPGPSFADGSEDNSAAEPRPAQPERASNRAMAQAFSQQLVFRALGMVASVLTVAVTTRHLGPTAYGHLTTAVVFVGLWTSLTELGVGAVLVRRVMSGNGDLDRLVRVNAGMSLVYCLPLFGIAATSGALVYRGQDEVVQMVLIVSCSLILTTITSCFEPIFLAKVRFTAVAWSDLVSRVASLGMTMVLLAYHANTVWFAVVQLVPPLVVLAIQGVAAARIADWRPVFSWSESWHLLRESLPQTGVLIIAVLYWRADGVILSLRSTPDQVGVYGLAYTLAFTLSVLSTFFQTSTLSAATHSFARDRGEFARFVTRSVESMVFLGAPIAVVGAVLAAPLVELIGSSEFVAHGAPTLALLLVAVALTFVNAAISQALFAAHDQVFLFRLNLLNLIGNIVLNVVLAPHYGAVGAAAALIVAEVVGLSVVTWRLGRIAPYRVPWLFVLRLLIPLGVAAALAFSLRQWPVPITLALAAVAYLGVNLIVGPVTPRMVRSLLADRDAAERDAHGGSHES</sequence>